<feature type="region of interest" description="Disordered" evidence="1">
    <location>
        <begin position="252"/>
        <end position="277"/>
    </location>
</feature>
<protein>
    <submittedName>
        <fullName evidence="2">Uncharacterized protein</fullName>
    </submittedName>
</protein>
<reference evidence="2" key="1">
    <citation type="submission" date="2020-11" db="EMBL/GenBank/DDBJ databases">
        <authorList>
            <consortium name="DOE Joint Genome Institute"/>
            <person name="Ahrendt S."/>
            <person name="Riley R."/>
            <person name="Andreopoulos W."/>
            <person name="Labutti K."/>
            <person name="Pangilinan J."/>
            <person name="Ruiz-Duenas F.J."/>
            <person name="Barrasa J.M."/>
            <person name="Sanchez-Garcia M."/>
            <person name="Camarero S."/>
            <person name="Miyauchi S."/>
            <person name="Serrano A."/>
            <person name="Linde D."/>
            <person name="Babiker R."/>
            <person name="Drula E."/>
            <person name="Ayuso-Fernandez I."/>
            <person name="Pacheco R."/>
            <person name="Padilla G."/>
            <person name="Ferreira P."/>
            <person name="Barriuso J."/>
            <person name="Kellner H."/>
            <person name="Castanera R."/>
            <person name="Alfaro M."/>
            <person name="Ramirez L."/>
            <person name="Pisabarro A.G."/>
            <person name="Kuo A."/>
            <person name="Tritt A."/>
            <person name="Lipzen A."/>
            <person name="He G."/>
            <person name="Yan M."/>
            <person name="Ng V."/>
            <person name="Cullen D."/>
            <person name="Martin F."/>
            <person name="Rosso M.-N."/>
            <person name="Henrissat B."/>
            <person name="Hibbett D."/>
            <person name="Martinez A.T."/>
            <person name="Grigoriev I.V."/>
        </authorList>
    </citation>
    <scope>NUCLEOTIDE SEQUENCE</scope>
    <source>
        <strain evidence="2">AH 40177</strain>
    </source>
</reference>
<gene>
    <name evidence="2" type="ORF">BDP27DRAFT_1373864</name>
</gene>
<feature type="compositionally biased region" description="Low complexity" evidence="1">
    <location>
        <begin position="261"/>
        <end position="274"/>
    </location>
</feature>
<feature type="region of interest" description="Disordered" evidence="1">
    <location>
        <begin position="1"/>
        <end position="28"/>
    </location>
</feature>
<dbReference type="AlphaFoldDB" id="A0A9P5TWW8"/>
<feature type="region of interest" description="Disordered" evidence="1">
    <location>
        <begin position="179"/>
        <end position="238"/>
    </location>
</feature>
<keyword evidence="3" id="KW-1185">Reference proteome</keyword>
<name>A0A9P5TWW8_9AGAR</name>
<sequence length="313" mass="34121">MERKDRVAHLNNSASSSGYSGFAKNHRKHEANEQLLRLSLPQATSYPIHTLPPVTTQYIQAHFPNNPDVARQRVAFNGRVNIPNSASTDHSPWSYPMPRRASLCPPPIPIFDETSFSQYRAAPFAHVHRPTHSSHLPPANFIIDHRSSSSGSYGTSKPAYSSYLPESNPAQCHLTLAAATGYPPSQPPNVQQQARPQSQSLQPQPQPQSQPQPQPQPQSQSQPQPNPPQPHAIGPNYGVYYGVPAQPGYIAMQTHIPTPSSPSSRRGGCSSRAGSGQGHQLIVVQGTRDWGLGIGDYGFGIRDLELKDASMDV</sequence>
<evidence type="ECO:0000256" key="1">
    <source>
        <dbReference type="SAM" id="MobiDB-lite"/>
    </source>
</evidence>
<feature type="compositionally biased region" description="Pro residues" evidence="1">
    <location>
        <begin position="204"/>
        <end position="216"/>
    </location>
</feature>
<feature type="compositionally biased region" description="Polar residues" evidence="1">
    <location>
        <begin position="10"/>
        <end position="19"/>
    </location>
</feature>
<organism evidence="2 3">
    <name type="scientific">Rhodocollybia butyracea</name>
    <dbReference type="NCBI Taxonomy" id="206335"/>
    <lineage>
        <taxon>Eukaryota</taxon>
        <taxon>Fungi</taxon>
        <taxon>Dikarya</taxon>
        <taxon>Basidiomycota</taxon>
        <taxon>Agaricomycotina</taxon>
        <taxon>Agaricomycetes</taxon>
        <taxon>Agaricomycetidae</taxon>
        <taxon>Agaricales</taxon>
        <taxon>Marasmiineae</taxon>
        <taxon>Omphalotaceae</taxon>
        <taxon>Rhodocollybia</taxon>
    </lineage>
</organism>
<feature type="compositionally biased region" description="Low complexity" evidence="1">
    <location>
        <begin position="191"/>
        <end position="203"/>
    </location>
</feature>
<proteinExistence type="predicted"/>
<dbReference type="EMBL" id="JADNRY010000494">
    <property type="protein sequence ID" value="KAF9047966.1"/>
    <property type="molecule type" value="Genomic_DNA"/>
</dbReference>
<comment type="caution">
    <text evidence="2">The sequence shown here is derived from an EMBL/GenBank/DDBJ whole genome shotgun (WGS) entry which is preliminary data.</text>
</comment>
<accession>A0A9P5TWW8</accession>
<evidence type="ECO:0000313" key="2">
    <source>
        <dbReference type="EMBL" id="KAF9047966.1"/>
    </source>
</evidence>
<evidence type="ECO:0000313" key="3">
    <source>
        <dbReference type="Proteomes" id="UP000772434"/>
    </source>
</evidence>
<dbReference type="Proteomes" id="UP000772434">
    <property type="component" value="Unassembled WGS sequence"/>
</dbReference>